<feature type="compositionally biased region" description="Basic and acidic residues" evidence="1">
    <location>
        <begin position="333"/>
        <end position="345"/>
    </location>
</feature>
<feature type="region of interest" description="Disordered" evidence="1">
    <location>
        <begin position="17"/>
        <end position="59"/>
    </location>
</feature>
<name>A0A8J5N8A1_HOMAM</name>
<dbReference type="Proteomes" id="UP000747542">
    <property type="component" value="Unassembled WGS sequence"/>
</dbReference>
<feature type="compositionally biased region" description="Basic and acidic residues" evidence="1">
    <location>
        <begin position="311"/>
        <end position="321"/>
    </location>
</feature>
<comment type="caution">
    <text evidence="2">The sequence shown here is derived from an EMBL/GenBank/DDBJ whole genome shotgun (WGS) entry which is preliminary data.</text>
</comment>
<feature type="region of interest" description="Disordered" evidence="1">
    <location>
        <begin position="289"/>
        <end position="321"/>
    </location>
</feature>
<dbReference type="AlphaFoldDB" id="A0A8J5N8A1"/>
<organism evidence="2 3">
    <name type="scientific">Homarus americanus</name>
    <name type="common">American lobster</name>
    <dbReference type="NCBI Taxonomy" id="6706"/>
    <lineage>
        <taxon>Eukaryota</taxon>
        <taxon>Metazoa</taxon>
        <taxon>Ecdysozoa</taxon>
        <taxon>Arthropoda</taxon>
        <taxon>Crustacea</taxon>
        <taxon>Multicrustacea</taxon>
        <taxon>Malacostraca</taxon>
        <taxon>Eumalacostraca</taxon>
        <taxon>Eucarida</taxon>
        <taxon>Decapoda</taxon>
        <taxon>Pleocyemata</taxon>
        <taxon>Astacidea</taxon>
        <taxon>Nephropoidea</taxon>
        <taxon>Nephropidae</taxon>
        <taxon>Homarus</taxon>
    </lineage>
</organism>
<proteinExistence type="predicted"/>
<gene>
    <name evidence="2" type="ORF">Hamer_G015226</name>
</gene>
<sequence>MENEENKKQAAELEELKRKLRRKEHKLKKYKQAKEAKKHVRDTLRRHNAAGDTHDDLCSDSIKTDAAERDLMSSMSRMVTFSEKSPEVINVSPTPQFEGKIIDKTHKSNRSLSIQSEVLMKETDPGPSSSGISIEKLTDTAETDTDVQHGKPSPKISKTDDETLPSNPCCGHEVTSCEVYVQTQDSLYMPSSTVVNWIENVSGTLKPGDTNATSNSLPANEHKMKASGTCSNSLVHKSLDSNTKHVQQEYKVQKSIEIWSQDLFDSEALPLTRNIEIKRSCISYRERWKKRRTSQNSNSGGSGSGSGNQTELKDRRLNDTVRENTVSPVSCEPLKHPEMHAGPGNKEHLTEEILIEEIEQEMMKEFYCEIFEQEKRSDCEITEADMMEVSDEGGGKTFHEKNDLTTLNTVDEMESECKKDKLKKDRDKDVKQENGRLAKVHSWEGEQIQSKFLENSVNGLCAKDIYKKNLDKDSVLVSFCEPDVKIEQQPKASHVPRDCNIIDDEKDTLLDFVQDTPEKLSDATQMEKRRKNDFTMDLGFEKIVRGNEIEECLSNTESNKQAVNSNEKEDAISSAETLLMKPVKFTGEGNTRFHNLSANEKHGKVLTSSLITLRGGSEQCILIVQEFGFSLWNRVRQDRVKLNHHIVDKGSINGKQSSKGEGLREEKWETVDDASHHIGRASDVRDIVAVGLPSDEEARYLVAVTKLTEKDVWILYVQFSHKEKWQVIENRLDLSLCNTYKNLGICALSEWSVAIAWSSMEPSTAGCFVVMDIDVTYSRRSKQWELKCHSSTRSPFWEEPVDSLIALHQPDPKGVVLCSSRNSLYVYDAMEDIIIEKVHLQAAGLSWAVAVEDLVFLIGMDIITSQLYVLVLNPINGLFETFSKSLPNNLRMADNISWESTSNFSRNGRVTGVCLESQELIIVFDAGTVIHMSFDAFREENVFARR</sequence>
<feature type="compositionally biased region" description="Basic residues" evidence="1">
    <location>
        <begin position="18"/>
        <end position="48"/>
    </location>
</feature>
<evidence type="ECO:0000313" key="3">
    <source>
        <dbReference type="Proteomes" id="UP000747542"/>
    </source>
</evidence>
<evidence type="ECO:0000313" key="2">
    <source>
        <dbReference type="EMBL" id="KAG7175016.1"/>
    </source>
</evidence>
<dbReference type="EMBL" id="JAHLQT010006356">
    <property type="protein sequence ID" value="KAG7175016.1"/>
    <property type="molecule type" value="Genomic_DNA"/>
</dbReference>
<evidence type="ECO:0000256" key="1">
    <source>
        <dbReference type="SAM" id="MobiDB-lite"/>
    </source>
</evidence>
<protein>
    <submittedName>
        <fullName evidence="2">Uncharacterized protein</fullName>
    </submittedName>
</protein>
<keyword evidence="3" id="KW-1185">Reference proteome</keyword>
<feature type="region of interest" description="Disordered" evidence="1">
    <location>
        <begin position="326"/>
        <end position="345"/>
    </location>
</feature>
<feature type="region of interest" description="Disordered" evidence="1">
    <location>
        <begin position="140"/>
        <end position="164"/>
    </location>
</feature>
<reference evidence="2" key="1">
    <citation type="journal article" date="2021" name="Sci. Adv.">
        <title>The American lobster genome reveals insights on longevity, neural, and immune adaptations.</title>
        <authorList>
            <person name="Polinski J.M."/>
            <person name="Zimin A.V."/>
            <person name="Clark K.F."/>
            <person name="Kohn A.B."/>
            <person name="Sadowski N."/>
            <person name="Timp W."/>
            <person name="Ptitsyn A."/>
            <person name="Khanna P."/>
            <person name="Romanova D.Y."/>
            <person name="Williams P."/>
            <person name="Greenwood S.J."/>
            <person name="Moroz L.L."/>
            <person name="Walt D.R."/>
            <person name="Bodnar A.G."/>
        </authorList>
    </citation>
    <scope>NUCLEOTIDE SEQUENCE</scope>
    <source>
        <strain evidence="2">GMGI-L3</strain>
    </source>
</reference>
<accession>A0A8J5N8A1</accession>